<dbReference type="EMBL" id="KN833848">
    <property type="protein sequence ID" value="KIK16765.1"/>
    <property type="molecule type" value="Genomic_DNA"/>
</dbReference>
<dbReference type="InterPro" id="IPR049203">
    <property type="entry name" value="DUF6818"/>
</dbReference>
<dbReference type="PANTHER" id="PTHR34409:SF1">
    <property type="entry name" value="MYB-LIKE DOMAIN-CONTAINING PROTEIN"/>
    <property type="match status" value="1"/>
</dbReference>
<organism evidence="3 4">
    <name type="scientific">Pisolithus microcarpus 441</name>
    <dbReference type="NCBI Taxonomy" id="765257"/>
    <lineage>
        <taxon>Eukaryota</taxon>
        <taxon>Fungi</taxon>
        <taxon>Dikarya</taxon>
        <taxon>Basidiomycota</taxon>
        <taxon>Agaricomycotina</taxon>
        <taxon>Agaricomycetes</taxon>
        <taxon>Agaricomycetidae</taxon>
        <taxon>Boletales</taxon>
        <taxon>Sclerodermatineae</taxon>
        <taxon>Pisolithaceae</taxon>
        <taxon>Pisolithus</taxon>
    </lineage>
</organism>
<name>A0A0C9XWD3_9AGAM</name>
<reference evidence="3 4" key="1">
    <citation type="submission" date="2014-04" db="EMBL/GenBank/DDBJ databases">
        <authorList>
            <consortium name="DOE Joint Genome Institute"/>
            <person name="Kuo A."/>
            <person name="Kohler A."/>
            <person name="Costa M.D."/>
            <person name="Nagy L.G."/>
            <person name="Floudas D."/>
            <person name="Copeland A."/>
            <person name="Barry K.W."/>
            <person name="Cichocki N."/>
            <person name="Veneault-Fourrey C."/>
            <person name="LaButti K."/>
            <person name="Lindquist E.A."/>
            <person name="Lipzen A."/>
            <person name="Lundell T."/>
            <person name="Morin E."/>
            <person name="Murat C."/>
            <person name="Sun H."/>
            <person name="Tunlid A."/>
            <person name="Henrissat B."/>
            <person name="Grigoriev I.V."/>
            <person name="Hibbett D.S."/>
            <person name="Martin F."/>
            <person name="Nordberg H.P."/>
            <person name="Cantor M.N."/>
            <person name="Hua S.X."/>
        </authorList>
    </citation>
    <scope>NUCLEOTIDE SEQUENCE [LARGE SCALE GENOMIC DNA]</scope>
    <source>
        <strain evidence="3 4">441</strain>
    </source>
</reference>
<evidence type="ECO:0000313" key="4">
    <source>
        <dbReference type="Proteomes" id="UP000054018"/>
    </source>
</evidence>
<keyword evidence="4" id="KW-1185">Reference proteome</keyword>
<dbReference type="OrthoDB" id="99432at2759"/>
<feature type="region of interest" description="Disordered" evidence="1">
    <location>
        <begin position="96"/>
        <end position="145"/>
    </location>
</feature>
<dbReference type="HOGENOM" id="CLU_985360_0_0_1"/>
<dbReference type="AlphaFoldDB" id="A0A0C9XWD3"/>
<protein>
    <recommendedName>
        <fullName evidence="2">DUF6818 domain-containing protein</fullName>
    </recommendedName>
</protein>
<accession>A0A0C9XWD3</accession>
<dbReference type="PANTHER" id="PTHR34409">
    <property type="entry name" value="SET DOMAIN-CONTAINING PROTEIN"/>
    <property type="match status" value="1"/>
</dbReference>
<proteinExistence type="predicted"/>
<evidence type="ECO:0000313" key="3">
    <source>
        <dbReference type="EMBL" id="KIK16765.1"/>
    </source>
</evidence>
<dbReference type="Pfam" id="PF20681">
    <property type="entry name" value="DUF6818"/>
    <property type="match status" value="1"/>
</dbReference>
<gene>
    <name evidence="3" type="ORF">PISMIDRAFT_112790</name>
</gene>
<evidence type="ECO:0000256" key="1">
    <source>
        <dbReference type="SAM" id="MobiDB-lite"/>
    </source>
</evidence>
<evidence type="ECO:0000259" key="2">
    <source>
        <dbReference type="Pfam" id="PF20681"/>
    </source>
</evidence>
<reference evidence="4" key="2">
    <citation type="submission" date="2015-01" db="EMBL/GenBank/DDBJ databases">
        <title>Evolutionary Origins and Diversification of the Mycorrhizal Mutualists.</title>
        <authorList>
            <consortium name="DOE Joint Genome Institute"/>
            <consortium name="Mycorrhizal Genomics Consortium"/>
            <person name="Kohler A."/>
            <person name="Kuo A."/>
            <person name="Nagy L.G."/>
            <person name="Floudas D."/>
            <person name="Copeland A."/>
            <person name="Barry K.W."/>
            <person name="Cichocki N."/>
            <person name="Veneault-Fourrey C."/>
            <person name="LaButti K."/>
            <person name="Lindquist E.A."/>
            <person name="Lipzen A."/>
            <person name="Lundell T."/>
            <person name="Morin E."/>
            <person name="Murat C."/>
            <person name="Riley R."/>
            <person name="Ohm R."/>
            <person name="Sun H."/>
            <person name="Tunlid A."/>
            <person name="Henrissat B."/>
            <person name="Grigoriev I.V."/>
            <person name="Hibbett D.S."/>
            <person name="Martin F."/>
        </authorList>
    </citation>
    <scope>NUCLEOTIDE SEQUENCE [LARGE SCALE GENOMIC DNA]</scope>
    <source>
        <strain evidence="4">441</strain>
    </source>
</reference>
<sequence>MKVRQGHPQGAGNYSSSDINALLDYVKEDLPLGQRGWQSVTTKFNKYERHGQLFSSSHIFLQLIKTPKPTGTGICPPDVLQAHHIDDLINEQVGTHEFNDSGFDDTIEADKSGASDDNDNTNTPPEPCHTSVAHSAHTGTPPTHCNARGAAATELMNCLSNAFDPEVQRAHDEEHTNCALATTQYLTLSQQLHDAQVMNDKLHNQIYGLHNELYEAQHHCDHAEMQLEMLCMSHHSGGWPARMYHNLPKHKWQSYKWFADGGESLAWLSGDEEDTDDFCKKGSASETCKPTVLHTCFNVMT</sequence>
<dbReference type="STRING" id="765257.A0A0C9XWD3"/>
<feature type="domain" description="DUF6818" evidence="2">
    <location>
        <begin position="31"/>
        <end position="104"/>
    </location>
</feature>
<dbReference type="Proteomes" id="UP000054018">
    <property type="component" value="Unassembled WGS sequence"/>
</dbReference>